<dbReference type="InterPro" id="IPR027417">
    <property type="entry name" value="P-loop_NTPase"/>
</dbReference>
<reference evidence="3" key="1">
    <citation type="submission" date="2015-03" db="EMBL/GenBank/DDBJ databases">
        <title>Draft genome sequence of a novel methanotroph (Sn10-6) isolated from flooded ricefield rhizosphere in India.</title>
        <authorList>
            <person name="Pandit P.S."/>
            <person name="Pore S.D."/>
            <person name="Arora P."/>
            <person name="Kapse N.G."/>
            <person name="Dhakephalkar P.K."/>
            <person name="Rahalkar M.C."/>
        </authorList>
    </citation>
    <scope>NUCLEOTIDE SEQUENCE [LARGE SCALE GENOMIC DNA]</scope>
    <source>
        <strain evidence="3">Sn10-6</strain>
    </source>
</reference>
<accession>A0A0F3ILC3</accession>
<dbReference type="Proteomes" id="UP000033684">
    <property type="component" value="Unassembled WGS sequence"/>
</dbReference>
<dbReference type="Gene3D" id="3.40.50.300">
    <property type="entry name" value="P-loop containing nucleotide triphosphate hydrolases"/>
    <property type="match status" value="1"/>
</dbReference>
<reference evidence="2 3" key="2">
    <citation type="journal article" date="2016" name="Microb. Ecol.">
        <title>Genome Characteristics of a Novel Type I Methanotroph (Sn10-6) Isolated from a Flooded Indian Rice Field.</title>
        <authorList>
            <person name="Rahalkar M.C."/>
            <person name="Pandit P.S."/>
            <person name="Dhakephalkar P.K."/>
            <person name="Pore S."/>
            <person name="Arora P."/>
            <person name="Kapse N."/>
        </authorList>
    </citation>
    <scope>NUCLEOTIDE SEQUENCE [LARGE SCALE GENOMIC DNA]</scope>
    <source>
        <strain evidence="2 3">Sn10-6</strain>
    </source>
</reference>
<gene>
    <name evidence="2" type="ORF">VZ94_05595</name>
</gene>
<dbReference type="CDD" id="cd00267">
    <property type="entry name" value="ABC_ATPase"/>
    <property type="match status" value="1"/>
</dbReference>
<feature type="domain" description="Endonuclease GajA/Old nuclease/RecF-like AAA" evidence="1">
    <location>
        <begin position="1"/>
        <end position="84"/>
    </location>
</feature>
<dbReference type="SUPFAM" id="SSF52540">
    <property type="entry name" value="P-loop containing nucleoside triphosphate hydrolases"/>
    <property type="match status" value="1"/>
</dbReference>
<dbReference type="RefSeq" id="WP_045778483.1">
    <property type="nucleotide sequence ID" value="NZ_LAJX01000047.1"/>
</dbReference>
<dbReference type="InterPro" id="IPR041685">
    <property type="entry name" value="AAA_GajA/Old/RecF-like"/>
</dbReference>
<keyword evidence="3" id="KW-1185">Reference proteome</keyword>
<dbReference type="EMBL" id="LAJX01000047">
    <property type="protein sequence ID" value="KJV07308.1"/>
    <property type="molecule type" value="Genomic_DNA"/>
</dbReference>
<sequence length="86" mass="9765">MLTSIKIEKLFDIFDYNIELKKQGITILTGPNGYGKTTILKILEAFASQNGYFFTKILFSKIILTFDGHDTATIEKESSKDIQLKN</sequence>
<evidence type="ECO:0000259" key="1">
    <source>
        <dbReference type="Pfam" id="PF13175"/>
    </source>
</evidence>
<dbReference type="PATRIC" id="fig|1632867.3.peg.4477"/>
<comment type="caution">
    <text evidence="2">The sequence shown here is derived from an EMBL/GenBank/DDBJ whole genome shotgun (WGS) entry which is preliminary data.</text>
</comment>
<name>A0A0F3ILC3_9GAMM</name>
<dbReference type="AlphaFoldDB" id="A0A0F3ILC3"/>
<organism evidence="2 3">
    <name type="scientific">Methylocucumis oryzae</name>
    <dbReference type="NCBI Taxonomy" id="1632867"/>
    <lineage>
        <taxon>Bacteria</taxon>
        <taxon>Pseudomonadati</taxon>
        <taxon>Pseudomonadota</taxon>
        <taxon>Gammaproteobacteria</taxon>
        <taxon>Methylococcales</taxon>
        <taxon>Methylococcaceae</taxon>
        <taxon>Methylocucumis</taxon>
    </lineage>
</organism>
<proteinExistence type="predicted"/>
<evidence type="ECO:0000313" key="3">
    <source>
        <dbReference type="Proteomes" id="UP000033684"/>
    </source>
</evidence>
<dbReference type="Pfam" id="PF13175">
    <property type="entry name" value="AAA_15"/>
    <property type="match status" value="1"/>
</dbReference>
<evidence type="ECO:0000313" key="2">
    <source>
        <dbReference type="EMBL" id="KJV07308.1"/>
    </source>
</evidence>
<protein>
    <recommendedName>
        <fullName evidence="1">Endonuclease GajA/Old nuclease/RecF-like AAA domain-containing protein</fullName>
    </recommendedName>
</protein>
<dbReference type="OrthoDB" id="7024727at2"/>